<dbReference type="PROSITE" id="PS50835">
    <property type="entry name" value="IG_LIKE"/>
    <property type="match status" value="1"/>
</dbReference>
<evidence type="ECO:0000259" key="2">
    <source>
        <dbReference type="PROSITE" id="PS50835"/>
    </source>
</evidence>
<dbReference type="CDD" id="cd00096">
    <property type="entry name" value="Ig"/>
    <property type="match status" value="1"/>
</dbReference>
<dbReference type="SMART" id="SM00408">
    <property type="entry name" value="IGc2"/>
    <property type="match status" value="1"/>
</dbReference>
<dbReference type="InterPro" id="IPR003599">
    <property type="entry name" value="Ig_sub"/>
</dbReference>
<dbReference type="InterPro" id="IPR036116">
    <property type="entry name" value="FN3_sf"/>
</dbReference>
<dbReference type="SUPFAM" id="SSF49265">
    <property type="entry name" value="Fibronectin type III"/>
    <property type="match status" value="1"/>
</dbReference>
<evidence type="ECO:0000256" key="1">
    <source>
        <dbReference type="ARBA" id="ARBA00022737"/>
    </source>
</evidence>
<evidence type="ECO:0008006" key="6">
    <source>
        <dbReference type="Google" id="ProtNLM"/>
    </source>
</evidence>
<dbReference type="CDD" id="cd00063">
    <property type="entry name" value="FN3"/>
    <property type="match status" value="1"/>
</dbReference>
<dbReference type="Proteomes" id="UP001445076">
    <property type="component" value="Unassembled WGS sequence"/>
</dbReference>
<dbReference type="InterPro" id="IPR003598">
    <property type="entry name" value="Ig_sub2"/>
</dbReference>
<dbReference type="AlphaFoldDB" id="A0AAW0XK23"/>
<dbReference type="InterPro" id="IPR013783">
    <property type="entry name" value="Ig-like_fold"/>
</dbReference>
<dbReference type="InterPro" id="IPR007110">
    <property type="entry name" value="Ig-like_dom"/>
</dbReference>
<evidence type="ECO:0000259" key="3">
    <source>
        <dbReference type="PROSITE" id="PS50853"/>
    </source>
</evidence>
<dbReference type="InterPro" id="IPR050964">
    <property type="entry name" value="Striated_Muscle_Regulatory"/>
</dbReference>
<feature type="domain" description="Ig-like" evidence="2">
    <location>
        <begin position="1"/>
        <end position="82"/>
    </location>
</feature>
<dbReference type="InterPro" id="IPR036179">
    <property type="entry name" value="Ig-like_dom_sf"/>
</dbReference>
<sequence>GHAGQTVTVTCEATGDDPLSLTWLRHHAVVAPGHRTSVSESGGGGSVRAVLEIRSVTAADAGAYTCRATNPHGEHSQVFNVAVIEPPTAPTGVTVSEVGSRSARLSWSLPQPAAVTIQYRAAEGETWVSHGRNVSVGQWASWHVLTGLTPYHAYAVRLMAHNDLGVSQPSQVQVFT</sequence>
<accession>A0AAW0XK23</accession>
<dbReference type="InterPro" id="IPR003961">
    <property type="entry name" value="FN3_dom"/>
</dbReference>
<dbReference type="SMART" id="SM00060">
    <property type="entry name" value="FN3"/>
    <property type="match status" value="1"/>
</dbReference>
<comment type="caution">
    <text evidence="4">The sequence shown here is derived from an EMBL/GenBank/DDBJ whole genome shotgun (WGS) entry which is preliminary data.</text>
</comment>
<keyword evidence="5" id="KW-1185">Reference proteome</keyword>
<name>A0AAW0XK23_CHEQU</name>
<dbReference type="PANTHER" id="PTHR13817:SF73">
    <property type="entry name" value="FIBRONECTIN TYPE-III DOMAIN-CONTAINING PROTEIN"/>
    <property type="match status" value="1"/>
</dbReference>
<feature type="domain" description="Fibronectin type-III" evidence="3">
    <location>
        <begin position="89"/>
        <end position="176"/>
    </location>
</feature>
<dbReference type="Pfam" id="PF00041">
    <property type="entry name" value="fn3"/>
    <property type="match status" value="1"/>
</dbReference>
<feature type="non-terminal residue" evidence="4">
    <location>
        <position position="1"/>
    </location>
</feature>
<keyword evidence="1" id="KW-0677">Repeat</keyword>
<dbReference type="SMART" id="SM00409">
    <property type="entry name" value="IG"/>
    <property type="match status" value="1"/>
</dbReference>
<dbReference type="Pfam" id="PF07679">
    <property type="entry name" value="I-set"/>
    <property type="match status" value="1"/>
</dbReference>
<protein>
    <recommendedName>
        <fullName evidence="6">Down syndrome cell adhesion molecule-like protein Dscam2</fullName>
    </recommendedName>
</protein>
<dbReference type="PANTHER" id="PTHR13817">
    <property type="entry name" value="TITIN"/>
    <property type="match status" value="1"/>
</dbReference>
<dbReference type="PROSITE" id="PS50853">
    <property type="entry name" value="FN3"/>
    <property type="match status" value="1"/>
</dbReference>
<gene>
    <name evidence="4" type="ORF">OTU49_003404</name>
</gene>
<dbReference type="Gene3D" id="2.60.40.10">
    <property type="entry name" value="Immunoglobulins"/>
    <property type="match status" value="2"/>
</dbReference>
<evidence type="ECO:0000313" key="5">
    <source>
        <dbReference type="Proteomes" id="UP001445076"/>
    </source>
</evidence>
<reference evidence="4 5" key="1">
    <citation type="journal article" date="2024" name="BMC Genomics">
        <title>Genome assembly of redclaw crayfish (Cherax quadricarinatus) provides insights into its immune adaptation and hypoxia tolerance.</title>
        <authorList>
            <person name="Liu Z."/>
            <person name="Zheng J."/>
            <person name="Li H."/>
            <person name="Fang K."/>
            <person name="Wang S."/>
            <person name="He J."/>
            <person name="Zhou D."/>
            <person name="Weng S."/>
            <person name="Chi M."/>
            <person name="Gu Z."/>
            <person name="He J."/>
            <person name="Li F."/>
            <person name="Wang M."/>
        </authorList>
    </citation>
    <scope>NUCLEOTIDE SEQUENCE [LARGE SCALE GENOMIC DNA]</scope>
    <source>
        <strain evidence="4">ZL_2023a</strain>
    </source>
</reference>
<feature type="non-terminal residue" evidence="4">
    <location>
        <position position="176"/>
    </location>
</feature>
<dbReference type="GO" id="GO:0030154">
    <property type="term" value="P:cell differentiation"/>
    <property type="evidence" value="ECO:0007669"/>
    <property type="project" value="UniProtKB-ARBA"/>
</dbReference>
<evidence type="ECO:0000313" key="4">
    <source>
        <dbReference type="EMBL" id="KAK8739566.1"/>
    </source>
</evidence>
<dbReference type="SUPFAM" id="SSF48726">
    <property type="entry name" value="Immunoglobulin"/>
    <property type="match status" value="1"/>
</dbReference>
<organism evidence="4 5">
    <name type="scientific">Cherax quadricarinatus</name>
    <name type="common">Australian red claw crayfish</name>
    <dbReference type="NCBI Taxonomy" id="27406"/>
    <lineage>
        <taxon>Eukaryota</taxon>
        <taxon>Metazoa</taxon>
        <taxon>Ecdysozoa</taxon>
        <taxon>Arthropoda</taxon>
        <taxon>Crustacea</taxon>
        <taxon>Multicrustacea</taxon>
        <taxon>Malacostraca</taxon>
        <taxon>Eumalacostraca</taxon>
        <taxon>Eucarida</taxon>
        <taxon>Decapoda</taxon>
        <taxon>Pleocyemata</taxon>
        <taxon>Astacidea</taxon>
        <taxon>Parastacoidea</taxon>
        <taxon>Parastacidae</taxon>
        <taxon>Cherax</taxon>
    </lineage>
</organism>
<dbReference type="EMBL" id="JARKIK010000036">
    <property type="protein sequence ID" value="KAK8739566.1"/>
    <property type="molecule type" value="Genomic_DNA"/>
</dbReference>
<dbReference type="InterPro" id="IPR013098">
    <property type="entry name" value="Ig_I-set"/>
</dbReference>
<dbReference type="GO" id="GO:0009653">
    <property type="term" value="P:anatomical structure morphogenesis"/>
    <property type="evidence" value="ECO:0007669"/>
    <property type="project" value="UniProtKB-ARBA"/>
</dbReference>
<proteinExistence type="predicted"/>